<dbReference type="PANTHER" id="PTHR10151:SF120">
    <property type="entry name" value="BIS(5'-ADENOSYL)-TRIPHOSPHATASE"/>
    <property type="match status" value="1"/>
</dbReference>
<dbReference type="SUPFAM" id="SSF53649">
    <property type="entry name" value="Alkaline phosphatase-like"/>
    <property type="match status" value="1"/>
</dbReference>
<evidence type="ECO:0000313" key="1">
    <source>
        <dbReference type="EMBL" id="KXZ59385.1"/>
    </source>
</evidence>
<accession>A0A150HBI6</accession>
<evidence type="ECO:0000313" key="2">
    <source>
        <dbReference type="Proteomes" id="UP000243589"/>
    </source>
</evidence>
<dbReference type="GO" id="GO:0016787">
    <property type="term" value="F:hydrolase activity"/>
    <property type="evidence" value="ECO:0007669"/>
    <property type="project" value="UniProtKB-ARBA"/>
</dbReference>
<dbReference type="Gene3D" id="3.40.720.10">
    <property type="entry name" value="Alkaline Phosphatase, subunit A"/>
    <property type="match status" value="1"/>
</dbReference>
<dbReference type="EMBL" id="LQQC01000004">
    <property type="protein sequence ID" value="KXZ59385.1"/>
    <property type="molecule type" value="Genomic_DNA"/>
</dbReference>
<dbReference type="Pfam" id="PF01663">
    <property type="entry name" value="Phosphodiest"/>
    <property type="match status" value="1"/>
</dbReference>
<sequence>MTHQFQPPDYANSPLLSDIVPAAAAALDAQSVLSADQRLRTERILSGSAAEARVVVVVLIDGMGLELLRARKAYTPFLRSVGQHLRAGSAGFPSTTANSLSSLGTGMLPGGHGIMGYKLLDPESGEVFNQLTGSSEVDPSRWVPDTTLFERLTAAGLDVVQLGEPKFSRGGLNAATLRGGRFRGSDSWEQRVRHAHEEMRAPGRRLVYFYWGKLDKTGHQAGWNSDQWIEQLEQVDQMLSGLAAALGPDMTMIITADHGMVDVAHDNRIDLAEHPELAAGLTAVGGEPRAAHLYTRDGARDDTAEALRAQLAGRGRVMTRTEAIREGWFGQVADAFRARIGDLVVVCDETTAIVDSRNDSPSALSLLGHHGGVSSAELTIPLLVLHG</sequence>
<dbReference type="AlphaFoldDB" id="A0A150HBI6"/>
<name>A0A150HBI6_9MICO</name>
<gene>
    <name evidence="1" type="ORF">Bravens_00319</name>
</gene>
<reference evidence="1 2" key="1">
    <citation type="submission" date="2016-01" db="EMBL/GenBank/DDBJ databases">
        <title>Use of Whole Genome Sequencing to ascertain that Brevibacterium massiliense (Roux, Raoult 2009) is a later heterotypic synonym of Brevibacterium ravenspurgense (Mages 2008).</title>
        <authorList>
            <person name="Bernier A.-M."/>
            <person name="Burdz T."/>
            <person name="Huynh C."/>
            <person name="Pachecho A.L."/>
            <person name="Wiebe D."/>
            <person name="Bonner C."/>
            <person name="Bernard K."/>
        </authorList>
    </citation>
    <scope>NUCLEOTIDE SEQUENCE [LARGE SCALE GENOMIC DNA]</scope>
    <source>
        <strain evidence="1 2">CCUG56047</strain>
    </source>
</reference>
<protein>
    <submittedName>
        <fullName evidence="1">Type I phosphodiesterase / nucleotide pyrophosphatase</fullName>
    </submittedName>
</protein>
<keyword evidence="2" id="KW-1185">Reference proteome</keyword>
<proteinExistence type="predicted"/>
<organism evidence="1 2">
    <name type="scientific">Brevibacterium ravenspurgense</name>
    <dbReference type="NCBI Taxonomy" id="479117"/>
    <lineage>
        <taxon>Bacteria</taxon>
        <taxon>Bacillati</taxon>
        <taxon>Actinomycetota</taxon>
        <taxon>Actinomycetes</taxon>
        <taxon>Micrococcales</taxon>
        <taxon>Brevibacteriaceae</taxon>
        <taxon>Brevibacterium</taxon>
    </lineage>
</organism>
<dbReference type="PATRIC" id="fig|479117.4.peg.316"/>
<dbReference type="InterPro" id="IPR002591">
    <property type="entry name" value="Phosphodiest/P_Trfase"/>
</dbReference>
<dbReference type="PANTHER" id="PTHR10151">
    <property type="entry name" value="ECTONUCLEOTIDE PYROPHOSPHATASE/PHOSPHODIESTERASE"/>
    <property type="match status" value="1"/>
</dbReference>
<dbReference type="RefSeq" id="WP_062019705.1">
    <property type="nucleotide sequence ID" value="NZ_LQQC01000004.1"/>
</dbReference>
<dbReference type="Proteomes" id="UP000243589">
    <property type="component" value="Unassembled WGS sequence"/>
</dbReference>
<dbReference type="InterPro" id="IPR017850">
    <property type="entry name" value="Alkaline_phosphatase_core_sf"/>
</dbReference>
<comment type="caution">
    <text evidence="1">The sequence shown here is derived from an EMBL/GenBank/DDBJ whole genome shotgun (WGS) entry which is preliminary data.</text>
</comment>